<feature type="domain" description="DUF4097" evidence="3">
    <location>
        <begin position="159"/>
        <end position="273"/>
    </location>
</feature>
<comment type="caution">
    <text evidence="4">The sequence shown here is derived from an EMBL/GenBank/DDBJ whole genome shotgun (WGS) entry which is preliminary data.</text>
</comment>
<organism evidence="4 5">
    <name type="scientific">Luteimonas aestuarii</name>
    <dbReference type="NCBI Taxonomy" id="453837"/>
    <lineage>
        <taxon>Bacteria</taxon>
        <taxon>Pseudomonadati</taxon>
        <taxon>Pseudomonadota</taxon>
        <taxon>Gammaproteobacteria</taxon>
        <taxon>Lysobacterales</taxon>
        <taxon>Lysobacteraceae</taxon>
        <taxon>Luteimonas</taxon>
    </lineage>
</organism>
<dbReference type="Pfam" id="PF13349">
    <property type="entry name" value="DUF4097"/>
    <property type="match status" value="1"/>
</dbReference>
<keyword evidence="2" id="KW-0732">Signal</keyword>
<proteinExistence type="predicted"/>
<evidence type="ECO:0000313" key="4">
    <source>
        <dbReference type="EMBL" id="TDK22492.1"/>
    </source>
</evidence>
<evidence type="ECO:0000256" key="1">
    <source>
        <dbReference type="SAM" id="MobiDB-lite"/>
    </source>
</evidence>
<dbReference type="EMBL" id="SMTF01000013">
    <property type="protein sequence ID" value="TDK22492.1"/>
    <property type="molecule type" value="Genomic_DNA"/>
</dbReference>
<dbReference type="OrthoDB" id="5944342at2"/>
<evidence type="ECO:0000259" key="3">
    <source>
        <dbReference type="Pfam" id="PF13349"/>
    </source>
</evidence>
<dbReference type="RefSeq" id="WP_133322979.1">
    <property type="nucleotide sequence ID" value="NZ_SMTF01000013.1"/>
</dbReference>
<dbReference type="InterPro" id="IPR025164">
    <property type="entry name" value="Toastrack_DUF4097"/>
</dbReference>
<dbReference type="AlphaFoldDB" id="A0A4R5TKG7"/>
<dbReference type="Gene3D" id="2.160.20.120">
    <property type="match status" value="1"/>
</dbReference>
<evidence type="ECO:0000256" key="2">
    <source>
        <dbReference type="SAM" id="SignalP"/>
    </source>
</evidence>
<name>A0A4R5TKG7_9GAMM</name>
<accession>A0A4R5TKG7</accession>
<keyword evidence="5" id="KW-1185">Reference proteome</keyword>
<feature type="region of interest" description="Disordered" evidence="1">
    <location>
        <begin position="256"/>
        <end position="277"/>
    </location>
</feature>
<evidence type="ECO:0000313" key="5">
    <source>
        <dbReference type="Proteomes" id="UP000294796"/>
    </source>
</evidence>
<protein>
    <recommendedName>
        <fullName evidence="3">DUF4097 domain-containing protein</fullName>
    </recommendedName>
</protein>
<gene>
    <name evidence="4" type="ORF">E2F46_13590</name>
</gene>
<dbReference type="Proteomes" id="UP000294796">
    <property type="component" value="Unassembled WGS sequence"/>
</dbReference>
<sequence>MYRSLLTLCTLALLAAPALALADDRRCAHSDARDLALDLAGVKTVMFQIGHNELRVDATTAARPAVTGRACASGANLLGQLTLDQHREGDKLVVRATREGRGIWVGNQYAYMALQASVPADVMVQLDVGSGDAWVTGASALSADVGSGDVEARNIRGHVTAKVGSGDIELREIGSLHVLSIGSGDVEAYNVRGNVEVGSIGSGDFTLKGAGGHVQIGSIGSGDADVERVSGNVTVGSIGSGDLDVEDVTGNLTVRSKGSGSIDHSRVSGTIDIPRRR</sequence>
<reference evidence="4 5" key="1">
    <citation type="submission" date="2019-03" db="EMBL/GenBank/DDBJ databases">
        <title>Luteimonas zhaokaii sp.nov., isolated from the rectal contents of Plateau pika in Yushu, Qinghai Province, China.</title>
        <authorList>
            <person name="Zhang G."/>
        </authorList>
    </citation>
    <scope>NUCLEOTIDE SEQUENCE [LARGE SCALE GENOMIC DNA]</scope>
    <source>
        <strain evidence="4 5">B9</strain>
    </source>
</reference>
<feature type="signal peptide" evidence="2">
    <location>
        <begin position="1"/>
        <end position="22"/>
    </location>
</feature>
<feature type="chain" id="PRO_5020619820" description="DUF4097 domain-containing protein" evidence="2">
    <location>
        <begin position="23"/>
        <end position="277"/>
    </location>
</feature>